<dbReference type="Pfam" id="PF00588">
    <property type="entry name" value="SpoU_methylase"/>
    <property type="match status" value="1"/>
</dbReference>
<feature type="compositionally biased region" description="Polar residues" evidence="3">
    <location>
        <begin position="389"/>
        <end position="401"/>
    </location>
</feature>
<dbReference type="PANTHER" id="PTHR43191">
    <property type="entry name" value="RRNA METHYLTRANSFERASE 3"/>
    <property type="match status" value="1"/>
</dbReference>
<feature type="region of interest" description="Disordered" evidence="3">
    <location>
        <begin position="149"/>
        <end position="181"/>
    </location>
</feature>
<sequence>MPTFGAHGAERRVPIRAFESLDLLVDFAKRQDCDVVGIEIHPDAVPSSAAFSEARPSCFMPGNEGDGLSAKQLALCDRLVYVPHYGTATASLNVNAAVAVVLSAFATAAGYAETDRTGAKFEVKNPLRFLTDDTPPPQEAATTELMVVRKERDSQTAASKHEDWPAKRYRKKKKADDKPQRIAAAPWPVFIESAHTSTTTVGDVSSTKPPKAKNVRFSDSVAVRELSPVTPRTQSDRRVRLAVRRAVDVAADASNTAKNAAAGALQAATSAIDGAAKYDASRTAAEEARERALRVVVELEEAIVAVATNKNECQSCLRPRSDTSGDVLLDCGHAASECADCAGVDVADDLYCFACAAVRRVVAIKHHAHTVAAGPPETPPTAKKCKVLRSSNSQPTPTSSVVLKKHPKKRTSRDTTTPPPPMCIERTPDDNSTSLELIKSAKSSRYAPPFFDDCLENLRPRRLVADDDKPPPYWLACGLFGTS</sequence>
<keyword evidence="2" id="KW-0808">Transferase</keyword>
<keyword evidence="1" id="KW-0489">Methyltransferase</keyword>
<dbReference type="GO" id="GO:0006396">
    <property type="term" value="P:RNA processing"/>
    <property type="evidence" value="ECO:0007669"/>
    <property type="project" value="InterPro"/>
</dbReference>
<reference evidence="5" key="1">
    <citation type="submission" date="2023-01" db="EMBL/GenBank/DDBJ databases">
        <title>Metagenome sequencing of chrysophaentin producing Chrysophaeum taylorii.</title>
        <authorList>
            <person name="Davison J."/>
            <person name="Bewley C."/>
        </authorList>
    </citation>
    <scope>NUCLEOTIDE SEQUENCE</scope>
    <source>
        <strain evidence="5">NIES-1699</strain>
    </source>
</reference>
<feature type="compositionally biased region" description="Basic and acidic residues" evidence="3">
    <location>
        <begin position="149"/>
        <end position="166"/>
    </location>
</feature>
<dbReference type="AlphaFoldDB" id="A0AAD7XLY3"/>
<dbReference type="Gene3D" id="3.40.1280.10">
    <property type="match status" value="1"/>
</dbReference>
<accession>A0AAD7XLY3</accession>
<evidence type="ECO:0000256" key="3">
    <source>
        <dbReference type="SAM" id="MobiDB-lite"/>
    </source>
</evidence>
<evidence type="ECO:0000256" key="2">
    <source>
        <dbReference type="ARBA" id="ARBA00022679"/>
    </source>
</evidence>
<evidence type="ECO:0000313" key="5">
    <source>
        <dbReference type="EMBL" id="KAJ8603481.1"/>
    </source>
</evidence>
<dbReference type="EMBL" id="JAQMWT010000350">
    <property type="protein sequence ID" value="KAJ8603481.1"/>
    <property type="molecule type" value="Genomic_DNA"/>
</dbReference>
<evidence type="ECO:0000256" key="1">
    <source>
        <dbReference type="ARBA" id="ARBA00022603"/>
    </source>
</evidence>
<feature type="region of interest" description="Disordered" evidence="3">
    <location>
        <begin position="371"/>
        <end position="431"/>
    </location>
</feature>
<dbReference type="GO" id="GO:0003723">
    <property type="term" value="F:RNA binding"/>
    <property type="evidence" value="ECO:0007669"/>
    <property type="project" value="InterPro"/>
</dbReference>
<dbReference type="GO" id="GO:0032259">
    <property type="term" value="P:methylation"/>
    <property type="evidence" value="ECO:0007669"/>
    <property type="project" value="UniProtKB-KW"/>
</dbReference>
<proteinExistence type="predicted"/>
<dbReference type="InterPro" id="IPR029028">
    <property type="entry name" value="Alpha/beta_knot_MTases"/>
</dbReference>
<evidence type="ECO:0000259" key="4">
    <source>
        <dbReference type="Pfam" id="PF00588"/>
    </source>
</evidence>
<dbReference type="GO" id="GO:0008173">
    <property type="term" value="F:RNA methyltransferase activity"/>
    <property type="evidence" value="ECO:0007669"/>
    <property type="project" value="InterPro"/>
</dbReference>
<organism evidence="5 6">
    <name type="scientific">Chrysophaeum taylorii</name>
    <dbReference type="NCBI Taxonomy" id="2483200"/>
    <lineage>
        <taxon>Eukaryota</taxon>
        <taxon>Sar</taxon>
        <taxon>Stramenopiles</taxon>
        <taxon>Ochrophyta</taxon>
        <taxon>Pelagophyceae</taxon>
        <taxon>Pelagomonadales</taxon>
        <taxon>Pelagomonadaceae</taxon>
        <taxon>Chrysophaeum</taxon>
    </lineage>
</organism>
<gene>
    <name evidence="5" type="ORF">CTAYLR_005128</name>
</gene>
<dbReference type="InterPro" id="IPR001537">
    <property type="entry name" value="SpoU_MeTrfase"/>
</dbReference>
<dbReference type="InterPro" id="IPR051259">
    <property type="entry name" value="rRNA_Methyltransferase"/>
</dbReference>
<dbReference type="InterPro" id="IPR029026">
    <property type="entry name" value="tRNA_m1G_MTases_N"/>
</dbReference>
<keyword evidence="6" id="KW-1185">Reference proteome</keyword>
<feature type="domain" description="tRNA/rRNA methyltransferase SpoU type" evidence="4">
    <location>
        <begin position="6"/>
        <end position="102"/>
    </location>
</feature>
<evidence type="ECO:0000313" key="6">
    <source>
        <dbReference type="Proteomes" id="UP001230188"/>
    </source>
</evidence>
<dbReference type="PANTHER" id="PTHR43191:SF7">
    <property type="entry name" value="OBP33PEP LIKE PROTEIN"/>
    <property type="match status" value="1"/>
</dbReference>
<dbReference type="SUPFAM" id="SSF75217">
    <property type="entry name" value="alpha/beta knot"/>
    <property type="match status" value="1"/>
</dbReference>
<comment type="caution">
    <text evidence="5">The sequence shown here is derived from an EMBL/GenBank/DDBJ whole genome shotgun (WGS) entry which is preliminary data.</text>
</comment>
<protein>
    <recommendedName>
        <fullName evidence="4">tRNA/rRNA methyltransferase SpoU type domain-containing protein</fullName>
    </recommendedName>
</protein>
<name>A0AAD7XLY3_9STRA</name>
<dbReference type="Proteomes" id="UP001230188">
    <property type="component" value="Unassembled WGS sequence"/>
</dbReference>